<name>A0ABN2GW86_9ACTN</name>
<evidence type="ECO:0000256" key="6">
    <source>
        <dbReference type="HAMAP-Rule" id="MF_00074"/>
    </source>
</evidence>
<feature type="binding site" evidence="6">
    <location>
        <begin position="127"/>
        <end position="128"/>
    </location>
    <ligand>
        <name>S-adenosyl-L-methionine</name>
        <dbReference type="ChEBI" id="CHEBI:59789"/>
    </ligand>
</feature>
<dbReference type="PANTHER" id="PTHR31760:SF0">
    <property type="entry name" value="S-ADENOSYL-L-METHIONINE-DEPENDENT METHYLTRANSFERASES SUPERFAMILY PROTEIN"/>
    <property type="match status" value="1"/>
</dbReference>
<comment type="function">
    <text evidence="6">Specifically methylates the N7 position of a guanine in 16S rRNA.</text>
</comment>
<keyword evidence="3 6" id="KW-0489">Methyltransferase</keyword>
<dbReference type="CDD" id="cd02440">
    <property type="entry name" value="AdoMet_MTases"/>
    <property type="match status" value="1"/>
</dbReference>
<dbReference type="HAMAP" id="MF_00074">
    <property type="entry name" value="16SrRNA_methyltr_G"/>
    <property type="match status" value="1"/>
</dbReference>
<comment type="caution">
    <text evidence="6">Lacks conserved residue(s) required for the propagation of feature annotation.</text>
</comment>
<dbReference type="NCBIfam" id="TIGR00138">
    <property type="entry name" value="rsmG_gidB"/>
    <property type="match status" value="1"/>
</dbReference>
<evidence type="ECO:0000313" key="8">
    <source>
        <dbReference type="Proteomes" id="UP001500618"/>
    </source>
</evidence>
<keyword evidence="5 6" id="KW-0949">S-adenosyl-L-methionine</keyword>
<evidence type="ECO:0000256" key="1">
    <source>
        <dbReference type="ARBA" id="ARBA00022490"/>
    </source>
</evidence>
<dbReference type="PANTHER" id="PTHR31760">
    <property type="entry name" value="S-ADENOSYL-L-METHIONINE-DEPENDENT METHYLTRANSFERASES SUPERFAMILY PROTEIN"/>
    <property type="match status" value="1"/>
</dbReference>
<dbReference type="Pfam" id="PF02527">
    <property type="entry name" value="GidB"/>
    <property type="match status" value="1"/>
</dbReference>
<comment type="subcellular location">
    <subcellularLocation>
        <location evidence="6">Cytoplasm</location>
    </subcellularLocation>
</comment>
<keyword evidence="4 6" id="KW-0808">Transferase</keyword>
<keyword evidence="2 6" id="KW-0698">rRNA processing</keyword>
<feature type="binding site" evidence="6">
    <location>
        <position position="142"/>
    </location>
    <ligand>
        <name>S-adenosyl-L-methionine</name>
        <dbReference type="ChEBI" id="CHEBI:59789"/>
    </ligand>
</feature>
<dbReference type="SUPFAM" id="SSF53335">
    <property type="entry name" value="S-adenosyl-L-methionine-dependent methyltransferases"/>
    <property type="match status" value="1"/>
</dbReference>
<reference evidence="7 8" key="1">
    <citation type="journal article" date="2019" name="Int. J. Syst. Evol. Microbiol.">
        <title>The Global Catalogue of Microorganisms (GCM) 10K type strain sequencing project: providing services to taxonomists for standard genome sequencing and annotation.</title>
        <authorList>
            <consortium name="The Broad Institute Genomics Platform"/>
            <consortium name="The Broad Institute Genome Sequencing Center for Infectious Disease"/>
            <person name="Wu L."/>
            <person name="Ma J."/>
        </authorList>
    </citation>
    <scope>NUCLEOTIDE SEQUENCE [LARGE SCALE GENOMIC DNA]</scope>
    <source>
        <strain evidence="7 8">JCM 14718</strain>
    </source>
</reference>
<evidence type="ECO:0000313" key="7">
    <source>
        <dbReference type="EMBL" id="GAA1677851.1"/>
    </source>
</evidence>
<dbReference type="Proteomes" id="UP001500618">
    <property type="component" value="Unassembled WGS sequence"/>
</dbReference>
<evidence type="ECO:0000256" key="4">
    <source>
        <dbReference type="ARBA" id="ARBA00022679"/>
    </source>
</evidence>
<dbReference type="EC" id="2.1.1.-" evidence="6"/>
<feature type="binding site" evidence="6">
    <location>
        <position position="81"/>
    </location>
    <ligand>
        <name>S-adenosyl-L-methionine</name>
        <dbReference type="ChEBI" id="CHEBI:59789"/>
    </ligand>
</feature>
<evidence type="ECO:0000256" key="5">
    <source>
        <dbReference type="ARBA" id="ARBA00022691"/>
    </source>
</evidence>
<evidence type="ECO:0000256" key="3">
    <source>
        <dbReference type="ARBA" id="ARBA00022603"/>
    </source>
</evidence>
<gene>
    <name evidence="6 7" type="primary">rsmG</name>
    <name evidence="7" type="ORF">GCM10009765_28940</name>
</gene>
<comment type="caution">
    <text evidence="7">The sequence shown here is derived from an EMBL/GenBank/DDBJ whole genome shotgun (WGS) entry which is preliminary data.</text>
</comment>
<dbReference type="InterPro" id="IPR003682">
    <property type="entry name" value="rRNA_ssu_MeTfrase_G"/>
</dbReference>
<dbReference type="Gene3D" id="3.40.50.150">
    <property type="entry name" value="Vaccinia Virus protein VP39"/>
    <property type="match status" value="1"/>
</dbReference>
<keyword evidence="1 6" id="KW-0963">Cytoplasm</keyword>
<dbReference type="RefSeq" id="WP_344310610.1">
    <property type="nucleotide sequence ID" value="NZ_BAAANY010000009.1"/>
</dbReference>
<accession>A0ABN2GW86</accession>
<keyword evidence="8" id="KW-1185">Reference proteome</keyword>
<organism evidence="7 8">
    <name type="scientific">Fodinicola feengrottensis</name>
    <dbReference type="NCBI Taxonomy" id="435914"/>
    <lineage>
        <taxon>Bacteria</taxon>
        <taxon>Bacillati</taxon>
        <taxon>Actinomycetota</taxon>
        <taxon>Actinomycetes</taxon>
        <taxon>Mycobacteriales</taxon>
        <taxon>Fodinicola</taxon>
    </lineage>
</organism>
<protein>
    <recommendedName>
        <fullName evidence="6">Ribosomal RNA small subunit methyltransferase G</fullName>
        <ecNumber evidence="6">2.1.1.-</ecNumber>
    </recommendedName>
    <alternativeName>
        <fullName evidence="6">16S rRNA 7-methylguanosine methyltransferase</fullName>
        <shortName evidence="6">16S rRNA m7G methyltransferase</shortName>
    </alternativeName>
</protein>
<dbReference type="EMBL" id="BAAANY010000009">
    <property type="protein sequence ID" value="GAA1677851.1"/>
    <property type="molecule type" value="Genomic_DNA"/>
</dbReference>
<feature type="binding site" evidence="6">
    <location>
        <position position="76"/>
    </location>
    <ligand>
        <name>S-adenosyl-L-methionine</name>
        <dbReference type="ChEBI" id="CHEBI:59789"/>
    </ligand>
</feature>
<proteinExistence type="inferred from homology"/>
<sequence length="230" mass="24374">MGADGTPPEENAAAALTLFGERLPLAAQLVRWLTGPGIERGLIGPREADRMWPRHVLNCAVVGELMEPDATVIDVGSGAGLPGLVLAVARPDLRITLLEPLERRVTFLTEAVEDLALHQVTVVRGRAEEQAGRLSARIVTARAVAPLDRLARWCLPLAEPGGLLVAMKGSSAEAEWETHRAAVRKSGGRDGRISRCGAGVVDEPATVIVVRKDEGAALGRGSRAADKGRR</sequence>
<dbReference type="InterPro" id="IPR029063">
    <property type="entry name" value="SAM-dependent_MTases_sf"/>
</dbReference>
<comment type="similarity">
    <text evidence="6">Belongs to the methyltransferase superfamily. RNA methyltransferase RsmG family.</text>
</comment>
<evidence type="ECO:0000256" key="2">
    <source>
        <dbReference type="ARBA" id="ARBA00022552"/>
    </source>
</evidence>